<evidence type="ECO:0000313" key="1">
    <source>
        <dbReference type="EMBL" id="KKN18432.1"/>
    </source>
</evidence>
<sequence length="124" mass="14700">MTKIKDILENDFTIAEFWAIVDTLPDDINGKNYKLNINAYFKKNGDPKVKALSLSTDEDFQIWHDTQGFIRRSIRMQIHMNKLRYHVAVHKQHIKDVRDGKIERHKVVRYGKLEPLKREKGKNP</sequence>
<organism evidence="1">
    <name type="scientific">marine sediment metagenome</name>
    <dbReference type="NCBI Taxonomy" id="412755"/>
    <lineage>
        <taxon>unclassified sequences</taxon>
        <taxon>metagenomes</taxon>
        <taxon>ecological metagenomes</taxon>
    </lineage>
</organism>
<dbReference type="AlphaFoldDB" id="A0A0F9P238"/>
<name>A0A0F9P238_9ZZZZ</name>
<dbReference type="EMBL" id="LAZR01003427">
    <property type="protein sequence ID" value="KKN18432.1"/>
    <property type="molecule type" value="Genomic_DNA"/>
</dbReference>
<gene>
    <name evidence="1" type="ORF">LCGC14_0955800</name>
</gene>
<proteinExistence type="predicted"/>
<comment type="caution">
    <text evidence="1">The sequence shown here is derived from an EMBL/GenBank/DDBJ whole genome shotgun (WGS) entry which is preliminary data.</text>
</comment>
<accession>A0A0F9P238</accession>
<protein>
    <submittedName>
        <fullName evidence="1">Uncharacterized protein</fullName>
    </submittedName>
</protein>
<reference evidence="1" key="1">
    <citation type="journal article" date="2015" name="Nature">
        <title>Complex archaea that bridge the gap between prokaryotes and eukaryotes.</title>
        <authorList>
            <person name="Spang A."/>
            <person name="Saw J.H."/>
            <person name="Jorgensen S.L."/>
            <person name="Zaremba-Niedzwiedzka K."/>
            <person name="Martijn J."/>
            <person name="Lind A.E."/>
            <person name="van Eijk R."/>
            <person name="Schleper C."/>
            <person name="Guy L."/>
            <person name="Ettema T.J."/>
        </authorList>
    </citation>
    <scope>NUCLEOTIDE SEQUENCE</scope>
</reference>